<dbReference type="Pfam" id="PF03193">
    <property type="entry name" value="RsgA_GTPase"/>
    <property type="match status" value="1"/>
</dbReference>
<dbReference type="SUPFAM" id="SSF50249">
    <property type="entry name" value="Nucleic acid-binding proteins"/>
    <property type="match status" value="1"/>
</dbReference>
<keyword evidence="8 10" id="KW-0694">RNA-binding</keyword>
<name>A0A401U5C2_9BACT</name>
<feature type="binding site" evidence="10">
    <location>
        <position position="266"/>
    </location>
    <ligand>
        <name>Zn(2+)</name>
        <dbReference type="ChEBI" id="CHEBI:29105"/>
    </ligand>
</feature>
<dbReference type="GO" id="GO:0042274">
    <property type="term" value="P:ribosomal small subunit biogenesis"/>
    <property type="evidence" value="ECO:0007669"/>
    <property type="project" value="UniProtKB-UniRule"/>
</dbReference>
<dbReference type="GO" id="GO:0046872">
    <property type="term" value="F:metal ion binding"/>
    <property type="evidence" value="ECO:0007669"/>
    <property type="project" value="UniProtKB-KW"/>
</dbReference>
<comment type="function">
    <text evidence="10">One of several proteins that assist in the late maturation steps of the functional core of the 30S ribosomal subunit. Helps release RbfA from mature subunits. May play a role in the assembly of ribosomal proteins into the subunit. Circularly permuted GTPase that catalyzes slow GTP hydrolysis, GTPase activity is stimulated by the 30S ribosomal subunit.</text>
</comment>
<dbReference type="Pfam" id="PF16745">
    <property type="entry name" value="RsgA_N"/>
    <property type="match status" value="1"/>
</dbReference>
<comment type="subunit">
    <text evidence="10">Monomer. Associates with 30S ribosomal subunit, binds 16S rRNA.</text>
</comment>
<comment type="subcellular location">
    <subcellularLocation>
        <location evidence="10">Cytoplasm</location>
    </subcellularLocation>
</comment>
<keyword evidence="2 10" id="KW-0690">Ribosome biogenesis</keyword>
<dbReference type="GO" id="GO:0003924">
    <property type="term" value="F:GTPase activity"/>
    <property type="evidence" value="ECO:0007669"/>
    <property type="project" value="UniProtKB-UniRule"/>
</dbReference>
<evidence type="ECO:0000256" key="2">
    <source>
        <dbReference type="ARBA" id="ARBA00022517"/>
    </source>
</evidence>
<dbReference type="EMBL" id="BHXQ01000001">
    <property type="protein sequence ID" value="GCC50154.1"/>
    <property type="molecule type" value="Genomic_DNA"/>
</dbReference>
<sequence>MKGLVLKSTGSWYLLLGEDNKRYQARIRGKLRLEGIKETNPVAVGDYVMFDIEGEEGIISDIVDRENYIARQSVKKTGHSHILAANVDQALLVVTLAFPRTSLGFIDRFIVSAESFRIPQVIVFNKSDLLTEEQQAEAEDLMKLYQRLDIRCLQTSATKADQPELEKLLQHKKTLISGHSGVGKSTLINQLSKNIQQKTSEISDFSAKGTHTTTFAEMFQLNEHTFIIDTPGIKELGLVNMEPEELSDYFVEMRALRSSCKFGGRCLHINEPKCAVREAVTNGAIAQSRYDSYLSMVRGDDNRK</sequence>
<accession>A0A401U5C2</accession>
<organism evidence="13 14">
    <name type="scientific">Chryseotalea sanaruensis</name>
    <dbReference type="NCBI Taxonomy" id="2482724"/>
    <lineage>
        <taxon>Bacteria</taxon>
        <taxon>Pseudomonadati</taxon>
        <taxon>Bacteroidota</taxon>
        <taxon>Cytophagia</taxon>
        <taxon>Cytophagales</taxon>
        <taxon>Chryseotaleaceae</taxon>
        <taxon>Chryseotalea</taxon>
    </lineage>
</organism>
<dbReference type="CDD" id="cd04466">
    <property type="entry name" value="S1_YloQ_GTPase"/>
    <property type="match status" value="1"/>
</dbReference>
<dbReference type="PANTHER" id="PTHR32120">
    <property type="entry name" value="SMALL RIBOSOMAL SUBUNIT BIOGENESIS GTPASE RSGA"/>
    <property type="match status" value="1"/>
</dbReference>
<dbReference type="Proteomes" id="UP000288227">
    <property type="component" value="Unassembled WGS sequence"/>
</dbReference>
<gene>
    <name evidence="10" type="primary">rsgA</name>
    <name evidence="13" type="ORF">SanaruYs_03690</name>
</gene>
<evidence type="ECO:0000313" key="14">
    <source>
        <dbReference type="Proteomes" id="UP000288227"/>
    </source>
</evidence>
<dbReference type="PANTHER" id="PTHR32120:SF11">
    <property type="entry name" value="SMALL RIBOSOMAL SUBUNIT BIOGENESIS GTPASE RSGA 1, MITOCHONDRIAL-RELATED"/>
    <property type="match status" value="1"/>
</dbReference>
<keyword evidence="1 10" id="KW-0963">Cytoplasm</keyword>
<dbReference type="InterPro" id="IPR010914">
    <property type="entry name" value="RsgA_GTPase_dom"/>
</dbReference>
<evidence type="ECO:0000313" key="13">
    <source>
        <dbReference type="EMBL" id="GCC50154.1"/>
    </source>
</evidence>
<evidence type="ECO:0000256" key="6">
    <source>
        <dbReference type="ARBA" id="ARBA00022801"/>
    </source>
</evidence>
<dbReference type="GO" id="GO:0005525">
    <property type="term" value="F:GTP binding"/>
    <property type="evidence" value="ECO:0007669"/>
    <property type="project" value="UniProtKB-UniRule"/>
</dbReference>
<feature type="binding site" evidence="10">
    <location>
        <position position="268"/>
    </location>
    <ligand>
        <name>Zn(2+)</name>
        <dbReference type="ChEBI" id="CHEBI:29105"/>
    </ligand>
</feature>
<evidence type="ECO:0000259" key="11">
    <source>
        <dbReference type="PROSITE" id="PS50936"/>
    </source>
</evidence>
<evidence type="ECO:0000259" key="12">
    <source>
        <dbReference type="PROSITE" id="PS51721"/>
    </source>
</evidence>
<keyword evidence="14" id="KW-1185">Reference proteome</keyword>
<feature type="binding site" evidence="10">
    <location>
        <position position="260"/>
    </location>
    <ligand>
        <name>Zn(2+)</name>
        <dbReference type="ChEBI" id="CHEBI:29105"/>
    </ligand>
</feature>
<evidence type="ECO:0000256" key="3">
    <source>
        <dbReference type="ARBA" id="ARBA00022723"/>
    </source>
</evidence>
<dbReference type="CDD" id="cd01854">
    <property type="entry name" value="YjeQ_EngC"/>
    <property type="match status" value="1"/>
</dbReference>
<dbReference type="RefSeq" id="WP_127120806.1">
    <property type="nucleotide sequence ID" value="NZ_BHXQ01000001.1"/>
</dbReference>
<evidence type="ECO:0000256" key="1">
    <source>
        <dbReference type="ARBA" id="ARBA00022490"/>
    </source>
</evidence>
<dbReference type="InterPro" id="IPR030378">
    <property type="entry name" value="G_CP_dom"/>
</dbReference>
<dbReference type="Gene3D" id="2.40.50.140">
    <property type="entry name" value="Nucleic acid-binding proteins"/>
    <property type="match status" value="1"/>
</dbReference>
<dbReference type="InterPro" id="IPR031944">
    <property type="entry name" value="RsgA_N"/>
</dbReference>
<evidence type="ECO:0000256" key="7">
    <source>
        <dbReference type="ARBA" id="ARBA00022833"/>
    </source>
</evidence>
<dbReference type="InterPro" id="IPR012340">
    <property type="entry name" value="NA-bd_OB-fold"/>
</dbReference>
<evidence type="ECO:0000256" key="4">
    <source>
        <dbReference type="ARBA" id="ARBA00022730"/>
    </source>
</evidence>
<dbReference type="PROSITE" id="PS51721">
    <property type="entry name" value="G_CP"/>
    <property type="match status" value="1"/>
</dbReference>
<dbReference type="GO" id="GO:0005737">
    <property type="term" value="C:cytoplasm"/>
    <property type="evidence" value="ECO:0007669"/>
    <property type="project" value="UniProtKB-SubCell"/>
</dbReference>
<protein>
    <recommendedName>
        <fullName evidence="10">Small ribosomal subunit biogenesis GTPase RsgA</fullName>
        <ecNumber evidence="10">3.6.1.-</ecNumber>
    </recommendedName>
</protein>
<feature type="domain" description="EngC GTPase" evidence="11">
    <location>
        <begin position="85"/>
        <end position="234"/>
    </location>
</feature>
<keyword evidence="7 10" id="KW-0862">Zinc</keyword>
<keyword evidence="6 10" id="KW-0378">Hydrolase</keyword>
<keyword evidence="9 10" id="KW-0342">GTP-binding</keyword>
<evidence type="ECO:0000256" key="5">
    <source>
        <dbReference type="ARBA" id="ARBA00022741"/>
    </source>
</evidence>
<dbReference type="OrthoDB" id="9809485at2"/>
<dbReference type="HAMAP" id="MF_01820">
    <property type="entry name" value="GTPase_RsgA"/>
    <property type="match status" value="1"/>
</dbReference>
<dbReference type="PROSITE" id="PS50936">
    <property type="entry name" value="ENGC_GTPASE"/>
    <property type="match status" value="1"/>
</dbReference>
<keyword evidence="4 10" id="KW-0699">rRNA-binding</keyword>
<dbReference type="InterPro" id="IPR004881">
    <property type="entry name" value="Ribosome_biogen_GTPase_RsgA"/>
</dbReference>
<evidence type="ECO:0000256" key="10">
    <source>
        <dbReference type="HAMAP-Rule" id="MF_01820"/>
    </source>
</evidence>
<dbReference type="SUPFAM" id="SSF52540">
    <property type="entry name" value="P-loop containing nucleoside triphosphate hydrolases"/>
    <property type="match status" value="1"/>
</dbReference>
<feature type="domain" description="CP-type G" evidence="12">
    <location>
        <begin position="75"/>
        <end position="236"/>
    </location>
</feature>
<proteinExistence type="inferred from homology"/>
<keyword evidence="3 10" id="KW-0479">Metal-binding</keyword>
<dbReference type="Gene3D" id="3.40.50.300">
    <property type="entry name" value="P-loop containing nucleotide triphosphate hydrolases"/>
    <property type="match status" value="1"/>
</dbReference>
<dbReference type="EC" id="3.6.1.-" evidence="10"/>
<comment type="similarity">
    <text evidence="10">Belongs to the TRAFAC class YlqF/YawG GTPase family. RsgA subfamily.</text>
</comment>
<evidence type="ECO:0000256" key="9">
    <source>
        <dbReference type="ARBA" id="ARBA00023134"/>
    </source>
</evidence>
<reference evidence="13 14" key="1">
    <citation type="submission" date="2018-11" db="EMBL/GenBank/DDBJ databases">
        <title>Chryseotalea sanarue gen. nov., sp., nov., a member of the family Cytophagaceae, isolated from a brackish lake in Hamamatsu Japan.</title>
        <authorList>
            <person name="Maejima Y."/>
            <person name="Iino T."/>
            <person name="Muraguchi Y."/>
            <person name="Fukuda K."/>
            <person name="Ohkuma M."/>
            <person name="Moriuchi R."/>
            <person name="Dohra H."/>
            <person name="Kimbara K."/>
            <person name="Shintani M."/>
        </authorList>
    </citation>
    <scope>NUCLEOTIDE SEQUENCE [LARGE SCALE GENOMIC DNA]</scope>
    <source>
        <strain evidence="13 14">Ys</strain>
    </source>
</reference>
<comment type="caution">
    <text evidence="13">The sequence shown here is derived from an EMBL/GenBank/DDBJ whole genome shotgun (WGS) entry which is preliminary data.</text>
</comment>
<feature type="binding site" evidence="10">
    <location>
        <position position="274"/>
    </location>
    <ligand>
        <name>Zn(2+)</name>
        <dbReference type="ChEBI" id="CHEBI:29105"/>
    </ligand>
</feature>
<feature type="binding site" evidence="10">
    <location>
        <begin position="178"/>
        <end position="186"/>
    </location>
    <ligand>
        <name>GTP</name>
        <dbReference type="ChEBI" id="CHEBI:37565"/>
    </ligand>
</feature>
<evidence type="ECO:0000256" key="8">
    <source>
        <dbReference type="ARBA" id="ARBA00022884"/>
    </source>
</evidence>
<feature type="binding site" evidence="10">
    <location>
        <begin position="125"/>
        <end position="128"/>
    </location>
    <ligand>
        <name>GTP</name>
        <dbReference type="ChEBI" id="CHEBI:37565"/>
    </ligand>
</feature>
<comment type="cofactor">
    <cofactor evidence="10">
        <name>Zn(2+)</name>
        <dbReference type="ChEBI" id="CHEBI:29105"/>
    </cofactor>
    <text evidence="10">Binds 1 zinc ion per subunit.</text>
</comment>
<dbReference type="NCBIfam" id="TIGR00157">
    <property type="entry name" value="ribosome small subunit-dependent GTPase A"/>
    <property type="match status" value="1"/>
</dbReference>
<dbReference type="InterPro" id="IPR027417">
    <property type="entry name" value="P-loop_NTPase"/>
</dbReference>
<dbReference type="AlphaFoldDB" id="A0A401U5C2"/>
<dbReference type="Gene3D" id="1.10.40.50">
    <property type="entry name" value="Probable gtpase engc, domain 3"/>
    <property type="match status" value="1"/>
</dbReference>
<keyword evidence="5 10" id="KW-0547">Nucleotide-binding</keyword>
<dbReference type="GO" id="GO:0019843">
    <property type="term" value="F:rRNA binding"/>
    <property type="evidence" value="ECO:0007669"/>
    <property type="project" value="UniProtKB-KW"/>
</dbReference>